<name>A0A5J4QZ57_9ZZZZ</name>
<comment type="caution">
    <text evidence="2">The sequence shown here is derived from an EMBL/GenBank/DDBJ whole genome shotgun (WGS) entry which is preliminary data.</text>
</comment>
<dbReference type="InterPro" id="IPR041685">
    <property type="entry name" value="AAA_GajA/Old/RecF-like"/>
</dbReference>
<gene>
    <name evidence="2" type="ORF">EZS27_024079</name>
</gene>
<reference evidence="2" key="1">
    <citation type="submission" date="2019-03" db="EMBL/GenBank/DDBJ databases">
        <title>Single cell metagenomics reveals metabolic interactions within the superorganism composed of flagellate Streblomastix strix and complex community of Bacteroidetes bacteria on its surface.</title>
        <authorList>
            <person name="Treitli S.C."/>
            <person name="Kolisko M."/>
            <person name="Husnik F."/>
            <person name="Keeling P."/>
            <person name="Hampl V."/>
        </authorList>
    </citation>
    <scope>NUCLEOTIDE SEQUENCE</scope>
    <source>
        <strain evidence="2">STM</strain>
    </source>
</reference>
<feature type="domain" description="Endonuclease GajA/Old nuclease/RecF-like AAA" evidence="1">
    <location>
        <begin position="66"/>
        <end position="573"/>
    </location>
</feature>
<dbReference type="InterPro" id="IPR051396">
    <property type="entry name" value="Bact_Antivir_Def_Nuclease"/>
</dbReference>
<protein>
    <recommendedName>
        <fullName evidence="1">Endonuclease GajA/Old nuclease/RecF-like AAA domain-containing protein</fullName>
    </recommendedName>
</protein>
<dbReference type="Gene3D" id="3.40.50.300">
    <property type="entry name" value="P-loop containing nucleotide triphosphate hydrolases"/>
    <property type="match status" value="2"/>
</dbReference>
<organism evidence="2">
    <name type="scientific">termite gut metagenome</name>
    <dbReference type="NCBI Taxonomy" id="433724"/>
    <lineage>
        <taxon>unclassified sequences</taxon>
        <taxon>metagenomes</taxon>
        <taxon>organismal metagenomes</taxon>
    </lineage>
</organism>
<proteinExistence type="predicted"/>
<sequence length="693" mass="81263">MKLIGIRINNGTSDSVRKNLKQEWYPFLNDYYFEEKEIAGISNELLLKEIKNRTVSECELYTIDKQGPDISVHAIVGKNGSGKSTILEILFRIINNFSKKNLKRNKTDSAELIFADEISAFLFYCVTEKNIDKFYYLSCDVKKNSNSSKIELYGEYGKIECTHTRMLKSELKLYLENFFYSIIVNYSHYSLNILEVANLRENKTRQMKTEGGLHLYLYGNKPAEEQVYQHWLNGIFHKNDGYLTPIVINPMRTKGNFDVNKERNLSLQRLFGLLVLRPQFLDEYEAQKIYVDFNLKTAIEDKIYDQSGRWETYQKTEESDFYNQNYLSVLLDIYDCWCKKISSKQHNIKKITDDTINNIDHLISCLQNMTLENVQLQTSLLYMAYKTIAIVFKYEGYSFDNGVEKLVNKISRKNTHVTLKIRQCIHHIESRLLKGNYISANWHEIKITDFDTNEKNVDEVFEQLYPPIYKTDIRLKNNKTNELVYFKDMSSGERQMLCSISSVLYHLINLQSVDEDSVKYKHINVILDEVEMYYHPEYQRQFINKLLTLINGLKLDREKIKSINICVVTHSPLLLSDIVKNNILFLREGEVVNKEVKTETFGANIHDILKQSFFLENGFIGEFARTKIGVVIDTINKKKINKVNYEECKAIIDLIGEPLIKQKLMLMIGEVYDNKQDRIEMLKKELAELKQKK</sequence>
<dbReference type="InterPro" id="IPR027417">
    <property type="entry name" value="P-loop_NTPase"/>
</dbReference>
<dbReference type="SUPFAM" id="SSF52540">
    <property type="entry name" value="P-loop containing nucleoside triphosphate hydrolases"/>
    <property type="match status" value="1"/>
</dbReference>
<accession>A0A5J4QZ57</accession>
<dbReference type="AlphaFoldDB" id="A0A5J4QZ57"/>
<evidence type="ECO:0000259" key="1">
    <source>
        <dbReference type="Pfam" id="PF13175"/>
    </source>
</evidence>
<dbReference type="PANTHER" id="PTHR43581">
    <property type="entry name" value="ATP/GTP PHOSPHATASE"/>
    <property type="match status" value="1"/>
</dbReference>
<dbReference type="Pfam" id="PF13175">
    <property type="entry name" value="AAA_15"/>
    <property type="match status" value="1"/>
</dbReference>
<dbReference type="EMBL" id="SNRY01002086">
    <property type="protein sequence ID" value="KAA6326872.1"/>
    <property type="molecule type" value="Genomic_DNA"/>
</dbReference>
<dbReference type="PANTHER" id="PTHR43581:SF2">
    <property type="entry name" value="EXCINUCLEASE ATPASE SUBUNIT"/>
    <property type="match status" value="1"/>
</dbReference>
<evidence type="ECO:0000313" key="2">
    <source>
        <dbReference type="EMBL" id="KAA6326872.1"/>
    </source>
</evidence>